<proteinExistence type="predicted"/>
<keyword evidence="3 8" id="KW-0812">Transmembrane</keyword>
<feature type="transmembrane region" description="Helical" evidence="8">
    <location>
        <begin position="256"/>
        <end position="274"/>
    </location>
</feature>
<feature type="transmembrane region" description="Helical" evidence="8">
    <location>
        <begin position="428"/>
        <end position="452"/>
    </location>
</feature>
<evidence type="ECO:0000256" key="1">
    <source>
        <dbReference type="ARBA" id="ARBA00004141"/>
    </source>
</evidence>
<protein>
    <recommendedName>
        <fullName evidence="9">Amino acid permease/ SLC12A domain-containing protein</fullName>
    </recommendedName>
</protein>
<keyword evidence="2" id="KW-0813">Transport</keyword>
<comment type="subcellular location">
    <subcellularLocation>
        <location evidence="1">Membrane</location>
        <topology evidence="1">Multi-pass membrane protein</topology>
    </subcellularLocation>
</comment>
<dbReference type="Pfam" id="PF00324">
    <property type="entry name" value="AA_permease"/>
    <property type="match status" value="1"/>
</dbReference>
<feature type="transmembrane region" description="Helical" evidence="8">
    <location>
        <begin position="109"/>
        <end position="130"/>
    </location>
</feature>
<feature type="transmembrane region" description="Helical" evidence="8">
    <location>
        <begin position="216"/>
        <end position="236"/>
    </location>
</feature>
<name>A0A9W8IDI7_9FUNG</name>
<dbReference type="GO" id="GO:0016020">
    <property type="term" value="C:membrane"/>
    <property type="evidence" value="ECO:0007669"/>
    <property type="project" value="UniProtKB-SubCell"/>
</dbReference>
<dbReference type="GO" id="GO:0015171">
    <property type="term" value="F:amino acid transmembrane transporter activity"/>
    <property type="evidence" value="ECO:0007669"/>
    <property type="project" value="TreeGrafter"/>
</dbReference>
<evidence type="ECO:0000256" key="3">
    <source>
        <dbReference type="ARBA" id="ARBA00022692"/>
    </source>
</evidence>
<dbReference type="InterPro" id="IPR050524">
    <property type="entry name" value="APC_YAT"/>
</dbReference>
<keyword evidence="11" id="KW-1185">Reference proteome</keyword>
<dbReference type="EMBL" id="JANBUW010000005">
    <property type="protein sequence ID" value="KAJ2852158.1"/>
    <property type="molecule type" value="Genomic_DNA"/>
</dbReference>
<evidence type="ECO:0000256" key="4">
    <source>
        <dbReference type="ARBA" id="ARBA00022970"/>
    </source>
</evidence>
<evidence type="ECO:0000256" key="2">
    <source>
        <dbReference type="ARBA" id="ARBA00022448"/>
    </source>
</evidence>
<dbReference type="PANTHER" id="PTHR43341">
    <property type="entry name" value="AMINO ACID PERMEASE"/>
    <property type="match status" value="1"/>
</dbReference>
<keyword evidence="6 8" id="KW-0472">Membrane</keyword>
<dbReference type="AlphaFoldDB" id="A0A9W8IDI7"/>
<feature type="transmembrane region" description="Helical" evidence="8">
    <location>
        <begin position="79"/>
        <end position="103"/>
    </location>
</feature>
<feature type="region of interest" description="Disordered" evidence="7">
    <location>
        <begin position="1"/>
        <end position="20"/>
    </location>
</feature>
<evidence type="ECO:0000256" key="7">
    <source>
        <dbReference type="SAM" id="MobiDB-lite"/>
    </source>
</evidence>
<evidence type="ECO:0000256" key="5">
    <source>
        <dbReference type="ARBA" id="ARBA00022989"/>
    </source>
</evidence>
<feature type="transmembrane region" description="Helical" evidence="8">
    <location>
        <begin position="354"/>
        <end position="379"/>
    </location>
</feature>
<reference evidence="10" key="1">
    <citation type="submission" date="2022-07" db="EMBL/GenBank/DDBJ databases">
        <title>Phylogenomic reconstructions and comparative analyses of Kickxellomycotina fungi.</title>
        <authorList>
            <person name="Reynolds N.K."/>
            <person name="Stajich J.E."/>
            <person name="Barry K."/>
            <person name="Grigoriev I.V."/>
            <person name="Crous P."/>
            <person name="Smith M.E."/>
        </authorList>
    </citation>
    <scope>NUCLEOTIDE SEQUENCE</scope>
    <source>
        <strain evidence="10">NRRL 1566</strain>
    </source>
</reference>
<evidence type="ECO:0000256" key="6">
    <source>
        <dbReference type="ARBA" id="ARBA00023136"/>
    </source>
</evidence>
<keyword evidence="4" id="KW-0029">Amino-acid transport</keyword>
<evidence type="ECO:0000256" key="8">
    <source>
        <dbReference type="SAM" id="Phobius"/>
    </source>
</evidence>
<feature type="transmembrane region" description="Helical" evidence="8">
    <location>
        <begin position="151"/>
        <end position="181"/>
    </location>
</feature>
<dbReference type="Gene3D" id="1.20.1740.10">
    <property type="entry name" value="Amino acid/polyamine transporter I"/>
    <property type="match status" value="1"/>
</dbReference>
<sequence>MPSNTSSGASTPTQNPEQPQTVLPLDTIHIANAAKRQAWHQIKPQRNNDVKELMGVGEKKRGLMLASQLHTPILPIWRIVLLTLGGTLNSGVLIAGGLTIMFGGPGGAFVSYVVSIAILYLVITSLMEVGSRMPDDVPYYLFGTRVLGKTVGVALAWSFWLLWIVVLVYEMVAGGFIIQFWLPHVDRAVWCVVLLIACIIIVAIDSRLYSTAESSLTLLTIGALVAGIIIGSLVAAGKLGDHKYGFENWETRDGPFVGGLWGFVGAVIFANFSVNGTETVAIMALKSPSRHSRKMAPIAVCGAIALLLLPSIFVTGLVLSPTDPWFEKESFDSAEGASLTYLFEKAGIMPAAHVINALLLLSALLDCCVGLYISTTILQDLADRGLAPKFVQSPKDRDQALSPYSMGACCILALGIWTLTFIRMDSAVVLLAGIIGVNGIITWGSIAVMHFIVRWSKRYRRVEDESAYKSLLFPLGPIVCLVYEIGIMVCLLITVGLVGFDINLFLFITLGLFIFLALIVVAAVAQRFGYCRC</sequence>
<organism evidence="10 11">
    <name type="scientific">Coemansia brasiliensis</name>
    <dbReference type="NCBI Taxonomy" id="2650707"/>
    <lineage>
        <taxon>Eukaryota</taxon>
        <taxon>Fungi</taxon>
        <taxon>Fungi incertae sedis</taxon>
        <taxon>Zoopagomycota</taxon>
        <taxon>Kickxellomycotina</taxon>
        <taxon>Kickxellomycetes</taxon>
        <taxon>Kickxellales</taxon>
        <taxon>Kickxellaceae</taxon>
        <taxon>Coemansia</taxon>
    </lineage>
</organism>
<gene>
    <name evidence="10" type="ORF">IWW36_000538</name>
</gene>
<feature type="transmembrane region" description="Helical" evidence="8">
    <location>
        <begin position="472"/>
        <end position="498"/>
    </location>
</feature>
<keyword evidence="5 8" id="KW-1133">Transmembrane helix</keyword>
<evidence type="ECO:0000313" key="10">
    <source>
        <dbReference type="EMBL" id="KAJ2852158.1"/>
    </source>
</evidence>
<feature type="transmembrane region" description="Helical" evidence="8">
    <location>
        <begin position="400"/>
        <end position="422"/>
    </location>
</feature>
<evidence type="ECO:0000313" key="11">
    <source>
        <dbReference type="Proteomes" id="UP001139887"/>
    </source>
</evidence>
<feature type="transmembrane region" description="Helical" evidence="8">
    <location>
        <begin position="504"/>
        <end position="525"/>
    </location>
</feature>
<dbReference type="Proteomes" id="UP001139887">
    <property type="component" value="Unassembled WGS sequence"/>
</dbReference>
<feature type="transmembrane region" description="Helical" evidence="8">
    <location>
        <begin position="295"/>
        <end position="319"/>
    </location>
</feature>
<dbReference type="PANTHER" id="PTHR43341:SF1">
    <property type="entry name" value="GENERAL AMINO-ACID PERMEASE GAP1"/>
    <property type="match status" value="1"/>
</dbReference>
<accession>A0A9W8IDI7</accession>
<evidence type="ECO:0000259" key="9">
    <source>
        <dbReference type="Pfam" id="PF00324"/>
    </source>
</evidence>
<dbReference type="InterPro" id="IPR004841">
    <property type="entry name" value="AA-permease/SLC12A_dom"/>
</dbReference>
<dbReference type="OrthoDB" id="3900342at2759"/>
<feature type="transmembrane region" description="Helical" evidence="8">
    <location>
        <begin position="187"/>
        <end position="204"/>
    </location>
</feature>
<dbReference type="PIRSF" id="PIRSF006060">
    <property type="entry name" value="AA_transporter"/>
    <property type="match status" value="1"/>
</dbReference>
<feature type="domain" description="Amino acid permease/ SLC12A" evidence="9">
    <location>
        <begin position="79"/>
        <end position="525"/>
    </location>
</feature>
<comment type="caution">
    <text evidence="10">The sequence shown here is derived from an EMBL/GenBank/DDBJ whole genome shotgun (WGS) entry which is preliminary data.</text>
</comment>